<comment type="catalytic activity">
    <reaction evidence="6">
        <text>L-histidinol phosphate + 2-oxoglutarate = 3-(imidazol-4-yl)-2-oxopropyl phosphate + L-glutamate</text>
        <dbReference type="Rhea" id="RHEA:23744"/>
        <dbReference type="ChEBI" id="CHEBI:16810"/>
        <dbReference type="ChEBI" id="CHEBI:29985"/>
        <dbReference type="ChEBI" id="CHEBI:57766"/>
        <dbReference type="ChEBI" id="CHEBI:57980"/>
        <dbReference type="EC" id="2.6.1.9"/>
    </reaction>
</comment>
<feature type="modified residue" description="N6-(pyridoxal phosphate)lysine" evidence="6">
    <location>
        <position position="217"/>
    </location>
</feature>
<dbReference type="Proteomes" id="UP000054686">
    <property type="component" value="Unassembled WGS sequence"/>
</dbReference>
<keyword evidence="6" id="KW-0368">Histidine biosynthesis</keyword>
<dbReference type="Gene3D" id="3.40.640.10">
    <property type="entry name" value="Type I PLP-dependent aspartate aminotransferase-like (Major domain)"/>
    <property type="match status" value="1"/>
</dbReference>
<dbReference type="EMBL" id="LLVT01000001">
    <property type="protein sequence ID" value="KSW13190.1"/>
    <property type="molecule type" value="Genomic_DNA"/>
</dbReference>
<dbReference type="InterPro" id="IPR005861">
    <property type="entry name" value="HisP_aminotrans"/>
</dbReference>
<reference evidence="8 9" key="1">
    <citation type="submission" date="2015-10" db="EMBL/GenBank/DDBJ databases">
        <title>Draft Genome of Actinomyces odontolyticus subsp. actinosynbacter strain XH001.</title>
        <authorList>
            <person name="Mclean J.S."/>
            <person name="He X."/>
        </authorList>
    </citation>
    <scope>NUCLEOTIDE SEQUENCE [LARGE SCALE GENOMIC DNA]</scope>
    <source>
        <strain evidence="8 9">XH001</strain>
    </source>
</reference>
<dbReference type="SUPFAM" id="SSF53383">
    <property type="entry name" value="PLP-dependent transferases"/>
    <property type="match status" value="1"/>
</dbReference>
<evidence type="ECO:0000256" key="6">
    <source>
        <dbReference type="HAMAP-Rule" id="MF_01023"/>
    </source>
</evidence>
<protein>
    <recommendedName>
        <fullName evidence="6">Histidinol-phosphate aminotransferase</fullName>
        <ecNumber evidence="6">2.6.1.9</ecNumber>
    </recommendedName>
    <alternativeName>
        <fullName evidence="6">Imidazole acetol-phosphate transaminase</fullName>
    </alternativeName>
</protein>
<sequence>MTNLRIRPAVASLPRYVPSKTAPDAVKISSNEMPTPPSPAVLEAIARELETINRYPDLTAAPLREALAQRFGVGADQVCVGTGSSAILVAALSAVCQPGSQVVFPWRSFESYPIAIPSVGGEPVPVELLPDATHDLDAMRAAITPDTVAVIVCSPNNPTGPALTYEEIAGFVADVPDDVMVIVDEAYIDFATKPGVRTAVPLIEEHPNVIVMRTFSKAHALAGVRVGYAIGDPEVIGAIQALLVPFGVSSLALAAALASLKDAEGVQRAVAEIIAERERIIPALRALGYDIPDSQSNFYLIRGDVYGLVEACARVGLIVRPFRVGVRVSVGSREQNDRFLSVAAEFARTAGVGA</sequence>
<comment type="similarity">
    <text evidence="6">Belongs to the class-II pyridoxal-phosphate-dependent aminotransferase family. Histidinol-phosphate aminotransferase subfamily.</text>
</comment>
<organism evidence="8 9">
    <name type="scientific">Schaalia odontolytica</name>
    <dbReference type="NCBI Taxonomy" id="1660"/>
    <lineage>
        <taxon>Bacteria</taxon>
        <taxon>Bacillati</taxon>
        <taxon>Actinomycetota</taxon>
        <taxon>Actinomycetes</taxon>
        <taxon>Actinomycetales</taxon>
        <taxon>Actinomycetaceae</taxon>
        <taxon>Schaalia</taxon>
    </lineage>
</organism>
<gene>
    <name evidence="6" type="primary">hisC</name>
    <name evidence="8" type="ORF">APY09_02210</name>
</gene>
<dbReference type="InterPro" id="IPR004839">
    <property type="entry name" value="Aminotransferase_I/II_large"/>
</dbReference>
<dbReference type="InterPro" id="IPR015422">
    <property type="entry name" value="PyrdxlP-dep_Trfase_small"/>
</dbReference>
<dbReference type="InterPro" id="IPR015421">
    <property type="entry name" value="PyrdxlP-dep_Trfase_major"/>
</dbReference>
<dbReference type="NCBIfam" id="TIGR01141">
    <property type="entry name" value="hisC"/>
    <property type="match status" value="1"/>
</dbReference>
<evidence type="ECO:0000256" key="1">
    <source>
        <dbReference type="ARBA" id="ARBA00001933"/>
    </source>
</evidence>
<evidence type="ECO:0000259" key="7">
    <source>
        <dbReference type="Pfam" id="PF00155"/>
    </source>
</evidence>
<comment type="subunit">
    <text evidence="2 6">Homodimer.</text>
</comment>
<dbReference type="RefSeq" id="WP_060565961.1">
    <property type="nucleotide sequence ID" value="NZ_CP040006.1"/>
</dbReference>
<dbReference type="GO" id="GO:0000105">
    <property type="term" value="P:L-histidine biosynthetic process"/>
    <property type="evidence" value="ECO:0007669"/>
    <property type="project" value="UniProtKB-UniRule"/>
</dbReference>
<feature type="domain" description="Aminotransferase class I/classII large" evidence="7">
    <location>
        <begin position="24"/>
        <end position="340"/>
    </location>
</feature>
<evidence type="ECO:0000256" key="5">
    <source>
        <dbReference type="ARBA" id="ARBA00022898"/>
    </source>
</evidence>
<dbReference type="PANTHER" id="PTHR43643:SF3">
    <property type="entry name" value="HISTIDINOL-PHOSPHATE AMINOTRANSFERASE"/>
    <property type="match status" value="1"/>
</dbReference>
<accession>A0A0V8RYN0</accession>
<evidence type="ECO:0000256" key="3">
    <source>
        <dbReference type="ARBA" id="ARBA00022576"/>
    </source>
</evidence>
<comment type="cofactor">
    <cofactor evidence="1 6">
        <name>pyridoxal 5'-phosphate</name>
        <dbReference type="ChEBI" id="CHEBI:597326"/>
    </cofactor>
</comment>
<evidence type="ECO:0000256" key="4">
    <source>
        <dbReference type="ARBA" id="ARBA00022679"/>
    </source>
</evidence>
<dbReference type="AlphaFoldDB" id="A0A0V8RYN0"/>
<dbReference type="InterPro" id="IPR024892">
    <property type="entry name" value="ArAT"/>
</dbReference>
<keyword evidence="5 6" id="KW-0663">Pyridoxal phosphate</keyword>
<keyword evidence="3 6" id="KW-0032">Aminotransferase</keyword>
<name>A0A0V8RYN0_9ACTO</name>
<keyword evidence="6" id="KW-0028">Amino-acid biosynthesis</keyword>
<dbReference type="UniPathway" id="UPA00031">
    <property type="reaction ID" value="UER00012"/>
</dbReference>
<evidence type="ECO:0000256" key="2">
    <source>
        <dbReference type="ARBA" id="ARBA00011738"/>
    </source>
</evidence>
<dbReference type="InterPro" id="IPR050106">
    <property type="entry name" value="HistidinolP_aminotransfase"/>
</dbReference>
<comment type="pathway">
    <text evidence="6">Amino-acid biosynthesis; L-histidine biosynthesis; L-histidine from 5-phospho-alpha-D-ribose 1-diphosphate: step 7/9.</text>
</comment>
<dbReference type="NCBIfam" id="NF002878">
    <property type="entry name" value="PRK03321.1"/>
    <property type="match status" value="1"/>
</dbReference>
<dbReference type="GO" id="GO:0004400">
    <property type="term" value="F:histidinol-phosphate transaminase activity"/>
    <property type="evidence" value="ECO:0007669"/>
    <property type="project" value="UniProtKB-UniRule"/>
</dbReference>
<evidence type="ECO:0000313" key="9">
    <source>
        <dbReference type="Proteomes" id="UP000054686"/>
    </source>
</evidence>
<dbReference type="EC" id="2.6.1.9" evidence="6"/>
<dbReference type="PANTHER" id="PTHR43643">
    <property type="entry name" value="HISTIDINOL-PHOSPHATE AMINOTRANSFERASE 2"/>
    <property type="match status" value="1"/>
</dbReference>
<evidence type="ECO:0000313" key="8">
    <source>
        <dbReference type="EMBL" id="KSW13190.1"/>
    </source>
</evidence>
<dbReference type="OrthoDB" id="9809616at2"/>
<keyword evidence="4 6" id="KW-0808">Transferase</keyword>
<dbReference type="HAMAP" id="MF_01023">
    <property type="entry name" value="HisC_aminotrans_2"/>
    <property type="match status" value="1"/>
</dbReference>
<proteinExistence type="inferred from homology"/>
<dbReference type="CDD" id="cd00609">
    <property type="entry name" value="AAT_like"/>
    <property type="match status" value="1"/>
</dbReference>
<comment type="caution">
    <text evidence="8">The sequence shown here is derived from an EMBL/GenBank/DDBJ whole genome shotgun (WGS) entry which is preliminary data.</text>
</comment>
<dbReference type="Pfam" id="PF00155">
    <property type="entry name" value="Aminotran_1_2"/>
    <property type="match status" value="1"/>
</dbReference>
<dbReference type="GO" id="GO:0030170">
    <property type="term" value="F:pyridoxal phosphate binding"/>
    <property type="evidence" value="ECO:0007669"/>
    <property type="project" value="InterPro"/>
</dbReference>
<dbReference type="Gene3D" id="3.90.1150.10">
    <property type="entry name" value="Aspartate Aminotransferase, domain 1"/>
    <property type="match status" value="1"/>
</dbReference>
<dbReference type="InterPro" id="IPR015424">
    <property type="entry name" value="PyrdxlP-dep_Trfase"/>
</dbReference>